<comment type="caution">
    <text evidence="2">The sequence shown here is derived from an EMBL/GenBank/DDBJ whole genome shotgun (WGS) entry which is preliminary data.</text>
</comment>
<organism evidence="2 3">
    <name type="scientific">Datura stramonium</name>
    <name type="common">Jimsonweed</name>
    <name type="synonym">Common thornapple</name>
    <dbReference type="NCBI Taxonomy" id="4076"/>
    <lineage>
        <taxon>Eukaryota</taxon>
        <taxon>Viridiplantae</taxon>
        <taxon>Streptophyta</taxon>
        <taxon>Embryophyta</taxon>
        <taxon>Tracheophyta</taxon>
        <taxon>Spermatophyta</taxon>
        <taxon>Magnoliopsida</taxon>
        <taxon>eudicotyledons</taxon>
        <taxon>Gunneridae</taxon>
        <taxon>Pentapetalae</taxon>
        <taxon>asterids</taxon>
        <taxon>lamiids</taxon>
        <taxon>Solanales</taxon>
        <taxon>Solanaceae</taxon>
        <taxon>Solanoideae</taxon>
        <taxon>Datureae</taxon>
        <taxon>Datura</taxon>
    </lineage>
</organism>
<reference evidence="2 3" key="1">
    <citation type="journal article" date="2021" name="BMC Genomics">
        <title>Datura genome reveals duplications of psychoactive alkaloid biosynthetic genes and high mutation rate following tissue culture.</title>
        <authorList>
            <person name="Rajewski A."/>
            <person name="Carter-House D."/>
            <person name="Stajich J."/>
            <person name="Litt A."/>
        </authorList>
    </citation>
    <scope>NUCLEOTIDE SEQUENCE [LARGE SCALE GENOMIC DNA]</scope>
    <source>
        <strain evidence="2">AR-01</strain>
    </source>
</reference>
<evidence type="ECO:0000256" key="1">
    <source>
        <dbReference type="SAM" id="MobiDB-lite"/>
    </source>
</evidence>
<gene>
    <name evidence="2" type="ORF">HAX54_000889</name>
</gene>
<feature type="region of interest" description="Disordered" evidence="1">
    <location>
        <begin position="1"/>
        <end position="36"/>
    </location>
</feature>
<keyword evidence="3" id="KW-1185">Reference proteome</keyword>
<accession>A0ABS8T2E5</accession>
<sequence length="201" mass="22728">MSLSIDFFGPPVLQSPDPPKSNSQPNTYAGALSTATRSREKTRLLARKSEFNNGKPVIVFMAKENELLAITCKWTIWNIEEAQSSQEGKNVTQNPKIPVQQSTQRNDVKGLGSQRHKSIVMKDTNEGWKSMDRGKWKGGSNSKYNNEEKNQTSRLPCLGKLAYNRFDQLQNKEGADEMEITQDLIKVMEEKVLFTQTQSQS</sequence>
<feature type="region of interest" description="Disordered" evidence="1">
    <location>
        <begin position="128"/>
        <end position="151"/>
    </location>
</feature>
<evidence type="ECO:0000313" key="3">
    <source>
        <dbReference type="Proteomes" id="UP000823775"/>
    </source>
</evidence>
<proteinExistence type="predicted"/>
<protein>
    <submittedName>
        <fullName evidence="2">Uncharacterized protein</fullName>
    </submittedName>
</protein>
<evidence type="ECO:0000313" key="2">
    <source>
        <dbReference type="EMBL" id="MCD7465231.1"/>
    </source>
</evidence>
<dbReference type="Proteomes" id="UP000823775">
    <property type="component" value="Unassembled WGS sequence"/>
</dbReference>
<name>A0ABS8T2E5_DATST</name>
<dbReference type="EMBL" id="JACEIK010001030">
    <property type="protein sequence ID" value="MCD7465231.1"/>
    <property type="molecule type" value="Genomic_DNA"/>
</dbReference>
<feature type="region of interest" description="Disordered" evidence="1">
    <location>
        <begin position="83"/>
        <end position="102"/>
    </location>
</feature>